<keyword evidence="1" id="KW-0812">Transmembrane</keyword>
<evidence type="ECO:0000313" key="3">
    <source>
        <dbReference type="Proteomes" id="UP000254737"/>
    </source>
</evidence>
<keyword evidence="1" id="KW-0472">Membrane</keyword>
<dbReference type="Proteomes" id="UP000254737">
    <property type="component" value="Unassembled WGS sequence"/>
</dbReference>
<sequence length="352" mass="40923">MKTLIKTLKIFFIALISIITFIFLYLLISNKIFLGSKNQTNIDYLKNNKTTIDNNFNIQIFDNNFNTSNVILLGEIHGFADNQKLDEFMFKYLNKNLGFNYYIAEMDSLNSKKLNTFLNSDIKNEKLLKEVVLAIKKRIPQQSSQELLKKWSNLYDYNKTLNDSSKIVVLGIDTNFDDSNSKISRDSAMIENFKHVISKNHLQNEKFYGLFGLFHTLQKSMNDKEKPFAERLLDNKYKVTSIVSYTLDSEMYLPKNDQFPTPEDEKINWVNADGPMMLIKGILDFKELAEPNSISIFNLNAKNSPYRSSQNLIKTKSRLFGENFMPKENLKTTDYFQYVAILRNSEALTPIQ</sequence>
<name>A0A376FXF1_9FLAO</name>
<reference evidence="2 3" key="1">
    <citation type="submission" date="2018-06" db="EMBL/GenBank/DDBJ databases">
        <authorList>
            <consortium name="Pathogen Informatics"/>
            <person name="Doyle S."/>
        </authorList>
    </citation>
    <scope>NUCLEOTIDE SEQUENCE [LARGE SCALE GENOMIC DNA]</scope>
    <source>
        <strain evidence="2 3">NCTC13456</strain>
    </source>
</reference>
<evidence type="ECO:0000256" key="1">
    <source>
        <dbReference type="SAM" id="Phobius"/>
    </source>
</evidence>
<dbReference type="EMBL" id="UFXS01000001">
    <property type="protein sequence ID" value="STD53009.1"/>
    <property type="molecule type" value="Genomic_DNA"/>
</dbReference>
<accession>A0A376FXF1</accession>
<keyword evidence="1" id="KW-1133">Transmembrane helix</keyword>
<dbReference type="RefSeq" id="WP_114998143.1">
    <property type="nucleotide sequence ID" value="NZ_UFXS01000001.1"/>
</dbReference>
<feature type="transmembrane region" description="Helical" evidence="1">
    <location>
        <begin position="7"/>
        <end position="28"/>
    </location>
</feature>
<dbReference type="AlphaFoldDB" id="A0A376FXF1"/>
<proteinExistence type="predicted"/>
<gene>
    <name evidence="2" type="ORF">NCTC13456_00226</name>
</gene>
<dbReference type="SUPFAM" id="SSF159501">
    <property type="entry name" value="EreA/ChaN-like"/>
    <property type="match status" value="1"/>
</dbReference>
<evidence type="ECO:0000313" key="2">
    <source>
        <dbReference type="EMBL" id="STD53009.1"/>
    </source>
</evidence>
<protein>
    <recommendedName>
        <fullName evidence="4">Erythromycin esterase family protein</fullName>
    </recommendedName>
</protein>
<evidence type="ECO:0008006" key="4">
    <source>
        <dbReference type="Google" id="ProtNLM"/>
    </source>
</evidence>
<organism evidence="2 3">
    <name type="scientific">Empedobacter falsenii</name>
    <dbReference type="NCBI Taxonomy" id="343874"/>
    <lineage>
        <taxon>Bacteria</taxon>
        <taxon>Pseudomonadati</taxon>
        <taxon>Bacteroidota</taxon>
        <taxon>Flavobacteriia</taxon>
        <taxon>Flavobacteriales</taxon>
        <taxon>Weeksellaceae</taxon>
        <taxon>Empedobacter</taxon>
    </lineage>
</organism>